<keyword evidence="3" id="KW-0813">Transport</keyword>
<dbReference type="FunFam" id="1.20.940.10:FF:000001">
    <property type="entry name" value="Protein transport protein Sec31A isoform A"/>
    <property type="match status" value="1"/>
</dbReference>
<gene>
    <name evidence="12" type="primary">105627077</name>
</gene>
<evidence type="ECO:0000256" key="4">
    <source>
        <dbReference type="ARBA" id="ARBA00022574"/>
    </source>
</evidence>
<evidence type="ECO:0000256" key="1">
    <source>
        <dbReference type="ARBA" id="ARBA00004240"/>
    </source>
</evidence>
<evidence type="ECO:0000256" key="10">
    <source>
        <dbReference type="SAM" id="MobiDB-lite"/>
    </source>
</evidence>
<dbReference type="GO" id="GO:0090110">
    <property type="term" value="P:COPII-coated vesicle cargo loading"/>
    <property type="evidence" value="ECO:0007669"/>
    <property type="project" value="TreeGrafter"/>
</dbReference>
<feature type="compositionally biased region" description="Polar residues" evidence="10">
    <location>
        <begin position="904"/>
        <end position="941"/>
    </location>
</feature>
<dbReference type="InterPro" id="IPR040251">
    <property type="entry name" value="SEC31-like"/>
</dbReference>
<dbReference type="PROSITE" id="PS50294">
    <property type="entry name" value="WD_REPEATS_REGION"/>
    <property type="match status" value="2"/>
</dbReference>
<feature type="compositionally biased region" description="Polar residues" evidence="10">
    <location>
        <begin position="949"/>
        <end position="961"/>
    </location>
</feature>
<evidence type="ECO:0000256" key="5">
    <source>
        <dbReference type="ARBA" id="ARBA00022737"/>
    </source>
</evidence>
<evidence type="ECO:0000259" key="11">
    <source>
        <dbReference type="Pfam" id="PF12931"/>
    </source>
</evidence>
<dbReference type="STRING" id="12957.A0A158P1T8"/>
<feature type="compositionally biased region" description="Polar residues" evidence="10">
    <location>
        <begin position="785"/>
        <end position="830"/>
    </location>
</feature>
<sequence>MKVKELLKTVNVAWSPPTQHPIMLAAGTAAQQLDASFSTSASLDLYSLNLQQLGYEMELQASVPSDHRFHKIIWGSYGNNPAGIIVGGCEDGTIKIYSAAKLLARDSNCLINSPRRHTGPVRAMDFNPFQEENQLATGATESEIYIWDINTNTPTTLSRSQQSEDVQHIAWNKQVHLKDILVSTFSQYCIIWNVKEKKPLFKLADTNSRVRWKVAQWHPDIGTQLCLASEDDQTPIIELWDVRVPTSPLKTLQGHQRGVLSIAWNPQDADLLLSCAKDNRILCWNPNSNALNGEVICELAQTAQWNFDVSWCPRNPDLIVGSSFDGHAVVYSLLGGQQQETSNKIGDSFPGIDPFTQSTIQSRTAAVLTKAPKWLKRPFGASFGFGGKLVIFENQPADPNLVNKKANRKVIISQVIVQPNLIQRSNKLKTTLETEQFNEFCKEKMDKSSDEHTKKVWKCVGAYFDENVTKSILEILGYNTETMNNKLNQFVPQDDINNIIEGVSNLNNVINGNVMVGSTVFDTIAQEQNKKVLSNKPTDSNYIINTSDDEDGLITQAILLGNIEAAVSLCFASKRYADAIILSMAAGPELLARTQYRYFLEHSSALNSLINSLVSENWAEVVKNSDIKCWKEALIGIFTHSTTQERSILCDMLGDRLMSCENPILKKQAQICYICSGNLNKLIEVSDGDIQEMVELVVIMQKALELQGIREVQLENKIATVLSQYAEMLAAEGDLEAALNYLGNSQDQRVSMLRDRLCKALNYMQEQRHVTKPAAQNYYYEQTRRASQGPCNPLQQSLQQTTPVQNWNTNPLKQSYGAPTNQPFNTQPSQLYGMPPPPPPPQSQVQSTIYDQYSTSHYNQITSQPPIAQPLPPPPPTSGSNLSGSRPSSVGPQSRTKYLIDPSVKSTPSYGQNTFPSSNPLYNSQQISPVPGYPQQNSYQPQVPIPSNVYPNQPPNFMNNPKESEPYKPLQPSIMSPLQNVPQSQMYDPIRSQPTSQMQTYGNENTYQLPPQPSGWNDPPIAKSSRTQPVLALYNEMSAEHSGTKKWKAKHSKGVDVKPKTDYQSQNPIMHPLQTNQPEPSPLSQDNFYQEPPTVYNPQFRQGVSNPVPLNKPVESLHSVMPAQIAEPEKPKAPIPEQHIHLKTILDELKNQCYENAKNPQIKRKIEDVSKKLEVLYDCLRENKLSQNTLQGLHQISQMIQNGNYTGGLDLHTQLVSGPDFSQIASFMPGIKVLLLSALQLSVYIR</sequence>
<evidence type="ECO:0000256" key="6">
    <source>
        <dbReference type="ARBA" id="ARBA00022824"/>
    </source>
</evidence>
<dbReference type="Gene3D" id="2.130.10.10">
    <property type="entry name" value="YVTN repeat-like/Quinoprotein amine dehydrogenase"/>
    <property type="match status" value="1"/>
</dbReference>
<keyword evidence="8" id="KW-0653">Protein transport</keyword>
<feature type="repeat" description="WD" evidence="9">
    <location>
        <begin position="252"/>
        <end position="285"/>
    </location>
</feature>
<feature type="region of interest" description="Disordered" evidence="10">
    <location>
        <begin position="783"/>
        <end position="846"/>
    </location>
</feature>
<proteinExistence type="inferred from homology"/>
<feature type="compositionally biased region" description="Low complexity" evidence="10">
    <location>
        <begin position="878"/>
        <end position="891"/>
    </location>
</feature>
<comment type="similarity">
    <text evidence="2">Belongs to the WD repeat SEC31 family.</text>
</comment>
<dbReference type="Gene3D" id="1.20.940.10">
    <property type="entry name" value="Functional domain of the splicing factor Prp18"/>
    <property type="match status" value="1"/>
</dbReference>
<reference evidence="12" key="2">
    <citation type="submission" date="2016-04" db="UniProtKB">
        <authorList>
            <consortium name="EnsemblMetazoa"/>
        </authorList>
    </citation>
    <scope>IDENTIFICATION</scope>
</reference>
<evidence type="ECO:0000256" key="2">
    <source>
        <dbReference type="ARBA" id="ARBA00009358"/>
    </source>
</evidence>
<dbReference type="Pfam" id="PF12931">
    <property type="entry name" value="TPR_Sec16"/>
    <property type="match status" value="1"/>
</dbReference>
<dbReference type="Gene3D" id="1.25.40.1030">
    <property type="match status" value="1"/>
</dbReference>
<protein>
    <recommendedName>
        <fullName evidence="11">Sec16 Sec23-binding domain-containing protein</fullName>
    </recommendedName>
</protein>
<evidence type="ECO:0000256" key="3">
    <source>
        <dbReference type="ARBA" id="ARBA00022448"/>
    </source>
</evidence>
<evidence type="ECO:0000256" key="7">
    <source>
        <dbReference type="ARBA" id="ARBA00022892"/>
    </source>
</evidence>
<keyword evidence="4 9" id="KW-0853">WD repeat</keyword>
<dbReference type="InterPro" id="IPR024298">
    <property type="entry name" value="Sec16_Sec23-bd"/>
</dbReference>
<dbReference type="eggNOG" id="KOG0307">
    <property type="taxonomic scope" value="Eukaryota"/>
</dbReference>
<evidence type="ECO:0000256" key="9">
    <source>
        <dbReference type="PROSITE-ProRule" id="PRU00221"/>
    </source>
</evidence>
<feature type="repeat" description="WD" evidence="9">
    <location>
        <begin position="114"/>
        <end position="157"/>
    </location>
</feature>
<dbReference type="PANTHER" id="PTHR13923">
    <property type="entry name" value="SEC31-RELATED PROTEIN"/>
    <property type="match status" value="1"/>
</dbReference>
<dbReference type="InterPro" id="IPR001680">
    <property type="entry name" value="WD40_rpt"/>
</dbReference>
<comment type="subcellular location">
    <subcellularLocation>
        <location evidence="1">Endoplasmic reticulum</location>
    </subcellularLocation>
</comment>
<feature type="region of interest" description="Disordered" evidence="10">
    <location>
        <begin position="1044"/>
        <end position="1104"/>
    </location>
</feature>
<keyword evidence="6" id="KW-0256">Endoplasmic reticulum</keyword>
<dbReference type="InterPro" id="IPR015943">
    <property type="entry name" value="WD40/YVTN_repeat-like_dom_sf"/>
</dbReference>
<dbReference type="FunCoup" id="A0A158P1T8">
    <property type="interactions" value="1692"/>
</dbReference>
<dbReference type="SMART" id="SM00320">
    <property type="entry name" value="WD40"/>
    <property type="match status" value="5"/>
</dbReference>
<organism evidence="12 13">
    <name type="scientific">Atta cephalotes</name>
    <name type="common">Leafcutter ant</name>
    <dbReference type="NCBI Taxonomy" id="12957"/>
    <lineage>
        <taxon>Eukaryota</taxon>
        <taxon>Metazoa</taxon>
        <taxon>Ecdysozoa</taxon>
        <taxon>Arthropoda</taxon>
        <taxon>Hexapoda</taxon>
        <taxon>Insecta</taxon>
        <taxon>Pterygota</taxon>
        <taxon>Neoptera</taxon>
        <taxon>Endopterygota</taxon>
        <taxon>Hymenoptera</taxon>
        <taxon>Apocrita</taxon>
        <taxon>Aculeata</taxon>
        <taxon>Formicoidea</taxon>
        <taxon>Formicidae</taxon>
        <taxon>Myrmicinae</taxon>
        <taxon>Atta</taxon>
    </lineage>
</organism>
<dbReference type="GO" id="GO:0005198">
    <property type="term" value="F:structural molecule activity"/>
    <property type="evidence" value="ECO:0007669"/>
    <property type="project" value="TreeGrafter"/>
</dbReference>
<dbReference type="Proteomes" id="UP000005205">
    <property type="component" value="Unassembled WGS sequence"/>
</dbReference>
<dbReference type="InParanoid" id="A0A158P1T8"/>
<dbReference type="GO" id="GO:0015031">
    <property type="term" value="P:protein transport"/>
    <property type="evidence" value="ECO:0007669"/>
    <property type="project" value="UniProtKB-KW"/>
</dbReference>
<dbReference type="GO" id="GO:0030127">
    <property type="term" value="C:COPII vesicle coat"/>
    <property type="evidence" value="ECO:0007669"/>
    <property type="project" value="TreeGrafter"/>
</dbReference>
<dbReference type="EMBL" id="ADTU01006849">
    <property type="status" value="NOT_ANNOTATED_CDS"/>
    <property type="molecule type" value="Genomic_DNA"/>
</dbReference>
<dbReference type="Pfam" id="PF00400">
    <property type="entry name" value="WD40"/>
    <property type="match status" value="1"/>
</dbReference>
<evidence type="ECO:0000313" key="13">
    <source>
        <dbReference type="Proteomes" id="UP000005205"/>
    </source>
</evidence>
<dbReference type="GO" id="GO:0007029">
    <property type="term" value="P:endoplasmic reticulum organization"/>
    <property type="evidence" value="ECO:0007669"/>
    <property type="project" value="TreeGrafter"/>
</dbReference>
<keyword evidence="5" id="KW-0677">Repeat</keyword>
<dbReference type="EnsemblMetazoa" id="XM_012208356.1">
    <property type="protein sequence ID" value="XP_012063746.1"/>
    <property type="gene ID" value="LOC105627077"/>
</dbReference>
<dbReference type="AlphaFoldDB" id="A0A158P1T8"/>
<dbReference type="PROSITE" id="PS50082">
    <property type="entry name" value="WD_REPEATS_2"/>
    <property type="match status" value="2"/>
</dbReference>
<dbReference type="GO" id="GO:0070971">
    <property type="term" value="C:endoplasmic reticulum exit site"/>
    <property type="evidence" value="ECO:0007669"/>
    <property type="project" value="TreeGrafter"/>
</dbReference>
<accession>A0A158P1T8</accession>
<dbReference type="KEGG" id="acep:105627077"/>
<feature type="compositionally biased region" description="Pro residues" evidence="10">
    <location>
        <begin position="867"/>
        <end position="877"/>
    </location>
</feature>
<reference evidence="13" key="1">
    <citation type="journal article" date="2011" name="PLoS Genet.">
        <title>The genome sequence of the leaf-cutter ant Atta cephalotes reveals insights into its obligate symbiotic lifestyle.</title>
        <authorList>
            <person name="Suen G."/>
            <person name="Teiling C."/>
            <person name="Li L."/>
            <person name="Holt C."/>
            <person name="Abouheif E."/>
            <person name="Bornberg-Bauer E."/>
            <person name="Bouffard P."/>
            <person name="Caldera E.J."/>
            <person name="Cash E."/>
            <person name="Cavanaugh A."/>
            <person name="Denas O."/>
            <person name="Elhaik E."/>
            <person name="Fave M.J."/>
            <person name="Gadau J."/>
            <person name="Gibson J.D."/>
            <person name="Graur D."/>
            <person name="Grubbs K.J."/>
            <person name="Hagen D.E."/>
            <person name="Harkins T.T."/>
            <person name="Helmkampf M."/>
            <person name="Hu H."/>
            <person name="Johnson B.R."/>
            <person name="Kim J."/>
            <person name="Marsh S.E."/>
            <person name="Moeller J.A."/>
            <person name="Munoz-Torres M.C."/>
            <person name="Murphy M.C."/>
            <person name="Naughton M.C."/>
            <person name="Nigam S."/>
            <person name="Overson R."/>
            <person name="Rajakumar R."/>
            <person name="Reese J.T."/>
            <person name="Scott J.J."/>
            <person name="Smith C.R."/>
            <person name="Tao S."/>
            <person name="Tsutsui N.D."/>
            <person name="Viljakainen L."/>
            <person name="Wissler L."/>
            <person name="Yandell M.D."/>
            <person name="Zimmer F."/>
            <person name="Taylor J."/>
            <person name="Slater S.C."/>
            <person name="Clifton S.W."/>
            <person name="Warren W.C."/>
            <person name="Elsik C.G."/>
            <person name="Smith C.D."/>
            <person name="Weinstock G.M."/>
            <person name="Gerardo N.M."/>
            <person name="Currie C.R."/>
        </authorList>
    </citation>
    <scope>NUCLEOTIDE SEQUENCE [LARGE SCALE GENOMIC DNA]</scope>
</reference>
<feature type="region of interest" description="Disordered" evidence="10">
    <location>
        <begin position="862"/>
        <end position="966"/>
    </location>
</feature>
<keyword evidence="7" id="KW-0931">ER-Golgi transport</keyword>
<feature type="domain" description="Sec16 Sec23-binding" evidence="11">
    <location>
        <begin position="554"/>
        <end position="807"/>
    </location>
</feature>
<evidence type="ECO:0000256" key="8">
    <source>
        <dbReference type="ARBA" id="ARBA00022927"/>
    </source>
</evidence>
<dbReference type="PANTHER" id="PTHR13923:SF11">
    <property type="entry name" value="SECRETORY 31, ISOFORM D"/>
    <property type="match status" value="1"/>
</dbReference>
<evidence type="ECO:0000313" key="12">
    <source>
        <dbReference type="EnsemblMetazoa" id="XP_012063746.1"/>
    </source>
</evidence>
<dbReference type="SUPFAM" id="SSF50978">
    <property type="entry name" value="WD40 repeat-like"/>
    <property type="match status" value="1"/>
</dbReference>
<name>A0A158P1T8_ATTCE</name>
<dbReference type="InterPro" id="IPR036322">
    <property type="entry name" value="WD40_repeat_dom_sf"/>
</dbReference>
<feature type="compositionally biased region" description="Polar residues" evidence="10">
    <location>
        <begin position="1062"/>
        <end position="1088"/>
    </location>
</feature>
<keyword evidence="13" id="KW-1185">Reference proteome</keyword>
<dbReference type="OrthoDB" id="542917at2759"/>